<dbReference type="InterPro" id="IPR050168">
    <property type="entry name" value="AAA_ATPase_domain"/>
</dbReference>
<reference evidence="1" key="1">
    <citation type="submission" date="2020-05" db="UniProtKB">
        <authorList>
            <consortium name="EnsemblMetazoa"/>
        </authorList>
    </citation>
    <scope>IDENTIFICATION</scope>
    <source>
        <strain evidence="1">TTRI</strain>
    </source>
</reference>
<dbReference type="GO" id="GO:0016887">
    <property type="term" value="F:ATP hydrolysis activity"/>
    <property type="evidence" value="ECO:0007669"/>
    <property type="project" value="TreeGrafter"/>
</dbReference>
<evidence type="ECO:0000313" key="1">
    <source>
        <dbReference type="EnsemblMetazoa" id="GAUT037819-PA"/>
    </source>
</evidence>
<dbReference type="PANTHER" id="PTHR23077:SF9">
    <property type="entry name" value="PEROXISOMAL ATPASE PEX6"/>
    <property type="match status" value="1"/>
</dbReference>
<proteinExistence type="predicted"/>
<dbReference type="AlphaFoldDB" id="A0A1A9VHQ3"/>
<dbReference type="Proteomes" id="UP000078200">
    <property type="component" value="Unassembled WGS sequence"/>
</dbReference>
<sequence>MLECYGKTGDCSKPIFVLAAINRRDLIDSALLRPGRFDKLFYIGPCSTSEDKAGILEAQTKRFKLAANCNMKDIAEKLKGDMSGADSYSICSVISSTANNRKTHFTKNKQNYLKL</sequence>
<keyword evidence="2" id="KW-1185">Reference proteome</keyword>
<dbReference type="VEuPathDB" id="VectorBase:GAUT037819"/>
<name>A0A1A9VHQ3_GLOAU</name>
<dbReference type="GO" id="GO:0005778">
    <property type="term" value="C:peroxisomal membrane"/>
    <property type="evidence" value="ECO:0007669"/>
    <property type="project" value="TreeGrafter"/>
</dbReference>
<protein>
    <recommendedName>
        <fullName evidence="3">ATPase AAA-type core domain-containing protein</fullName>
    </recommendedName>
</protein>
<dbReference type="PANTHER" id="PTHR23077">
    <property type="entry name" value="AAA-FAMILY ATPASE"/>
    <property type="match status" value="1"/>
</dbReference>
<accession>A0A1A9VHQ3</accession>
<dbReference type="SUPFAM" id="SSF52540">
    <property type="entry name" value="P-loop containing nucleoside triphosphate hydrolases"/>
    <property type="match status" value="1"/>
</dbReference>
<dbReference type="STRING" id="7395.A0A1A9VHQ3"/>
<dbReference type="Gene3D" id="3.40.50.300">
    <property type="entry name" value="P-loop containing nucleotide triphosphate hydrolases"/>
    <property type="match status" value="1"/>
</dbReference>
<dbReference type="Gene3D" id="1.10.8.60">
    <property type="match status" value="1"/>
</dbReference>
<dbReference type="EnsemblMetazoa" id="GAUT037819-RA">
    <property type="protein sequence ID" value="GAUT037819-PA"/>
    <property type="gene ID" value="GAUT037819"/>
</dbReference>
<dbReference type="GO" id="GO:0016558">
    <property type="term" value="P:protein import into peroxisome matrix"/>
    <property type="evidence" value="ECO:0007669"/>
    <property type="project" value="TreeGrafter"/>
</dbReference>
<dbReference type="InterPro" id="IPR027417">
    <property type="entry name" value="P-loop_NTPase"/>
</dbReference>
<dbReference type="GO" id="GO:0005829">
    <property type="term" value="C:cytosol"/>
    <property type="evidence" value="ECO:0007669"/>
    <property type="project" value="TreeGrafter"/>
</dbReference>
<evidence type="ECO:0008006" key="3">
    <source>
        <dbReference type="Google" id="ProtNLM"/>
    </source>
</evidence>
<evidence type="ECO:0000313" key="2">
    <source>
        <dbReference type="Proteomes" id="UP000078200"/>
    </source>
</evidence>
<organism evidence="1 2">
    <name type="scientific">Glossina austeni</name>
    <name type="common">Savannah tsetse fly</name>
    <dbReference type="NCBI Taxonomy" id="7395"/>
    <lineage>
        <taxon>Eukaryota</taxon>
        <taxon>Metazoa</taxon>
        <taxon>Ecdysozoa</taxon>
        <taxon>Arthropoda</taxon>
        <taxon>Hexapoda</taxon>
        <taxon>Insecta</taxon>
        <taxon>Pterygota</taxon>
        <taxon>Neoptera</taxon>
        <taxon>Endopterygota</taxon>
        <taxon>Diptera</taxon>
        <taxon>Brachycera</taxon>
        <taxon>Muscomorpha</taxon>
        <taxon>Hippoboscoidea</taxon>
        <taxon>Glossinidae</taxon>
        <taxon>Glossina</taxon>
    </lineage>
</organism>